<accession>A0AAW0PXV1</accession>
<evidence type="ECO:0000313" key="2">
    <source>
        <dbReference type="EMBL" id="KAK7939362.1"/>
    </source>
</evidence>
<feature type="compositionally biased region" description="Low complexity" evidence="1">
    <location>
        <begin position="512"/>
        <end position="522"/>
    </location>
</feature>
<sequence>MTDDYAGMQQQSLHRGHSHPSQASHMLAYSSRNRGAVELPPTHASMHSGNSNNPYRKTPMEYYFSVGGKDRSRTMGMGFGTSFGYTNMDGHISHQYRPTGSGSTPPVGLMSPYPADYGSTAGGGAGAGAFSPSHQYNMAQNPAMQSVPSSQMQNRQHGQTFPSVHQQHRNYPQSGHRMATQYPQYSPQGGGSTGSSGMYSPPPQRYLDGAATTGFDPKINSSPSVNAASNSGSVASNNVVQMENVQQSYHASNYAGYSLQAHSLHKQATLQHRSSQHNLGVGYDNSLKMQHQGSSSGTVYAKHQQPSNSSIPQTSSLELAKSPMPPNAQQTQMNQNFSPISNPSPAASAVHSPSCSSSPSPLMGVSEAHGNPSGHGPSHPPVSNPRSNHGHARLLQNIPQLSPTPNSNSSISSCGSNGSLKAQSMTAVGGNVPQAARNKMGLGAGIGQQDESPSLYSSHNKMPDSSLNSLNALSSQVANLPHTVQHMMLTDTVLSQKRGKDEQLPTSHPRSRNASATSTTSTMKDVGLGIEGGPEEEPFLQEEHGRLRQMSGASSGSEPNCNPPARQSQPQANNGTCAKEANESESKIMEAVVKQHSPPSSCSLPNSISEHEPGYNENGVSLKKNAISKNEIMKNATDDMEKKQKQGNQNVDIKTQNSQDKESKLQTVSRLQNNEREEKHTFEEQQSASNVGVIVSARSEASLNEKNKQMQESTEEKQLHSRESSNHNGICSRADSEERTGAHSWSR</sequence>
<feature type="region of interest" description="Disordered" evidence="1">
    <location>
        <begin position="165"/>
        <end position="232"/>
    </location>
</feature>
<feature type="compositionally biased region" description="Low complexity" evidence="1">
    <location>
        <begin position="338"/>
        <end position="361"/>
    </location>
</feature>
<feature type="compositionally biased region" description="Low complexity" evidence="1">
    <location>
        <begin position="406"/>
        <end position="419"/>
    </location>
</feature>
<dbReference type="PANTHER" id="PTHR14955:SF7">
    <property type="entry name" value="TRANSCRIPTION FACTOR 20"/>
    <property type="match status" value="1"/>
</dbReference>
<name>A0AAW0PXV1_9GOBI</name>
<feature type="compositionally biased region" description="Basic and acidic residues" evidence="1">
    <location>
        <begin position="673"/>
        <end position="683"/>
    </location>
</feature>
<evidence type="ECO:0008006" key="4">
    <source>
        <dbReference type="Google" id="ProtNLM"/>
    </source>
</evidence>
<comment type="caution">
    <text evidence="2">The sequence shown here is derived from an EMBL/GenBank/DDBJ whole genome shotgun (WGS) entry which is preliminary data.</text>
</comment>
<feature type="compositionally biased region" description="Polar residues" evidence="1">
    <location>
        <begin position="8"/>
        <end position="23"/>
    </location>
</feature>
<feature type="region of interest" description="Disordered" evidence="1">
    <location>
        <begin position="443"/>
        <end position="468"/>
    </location>
</feature>
<feature type="compositionally biased region" description="Polar residues" evidence="1">
    <location>
        <begin position="597"/>
        <end position="608"/>
    </location>
</feature>
<feature type="compositionally biased region" description="Polar residues" evidence="1">
    <location>
        <begin position="449"/>
        <end position="460"/>
    </location>
</feature>
<reference evidence="3" key="1">
    <citation type="submission" date="2024-04" db="EMBL/GenBank/DDBJ databases">
        <title>Salinicola lusitanus LLJ914,a marine bacterium isolated from the Okinawa Trough.</title>
        <authorList>
            <person name="Li J."/>
        </authorList>
    </citation>
    <scope>NUCLEOTIDE SEQUENCE [LARGE SCALE GENOMIC DNA]</scope>
</reference>
<evidence type="ECO:0000313" key="3">
    <source>
        <dbReference type="Proteomes" id="UP001460270"/>
    </source>
</evidence>
<feature type="compositionally biased region" description="Polar residues" evidence="1">
    <location>
        <begin position="646"/>
        <end position="658"/>
    </location>
</feature>
<organism evidence="2 3">
    <name type="scientific">Mugilogobius chulae</name>
    <name type="common">yellowstripe goby</name>
    <dbReference type="NCBI Taxonomy" id="88201"/>
    <lineage>
        <taxon>Eukaryota</taxon>
        <taxon>Metazoa</taxon>
        <taxon>Chordata</taxon>
        <taxon>Craniata</taxon>
        <taxon>Vertebrata</taxon>
        <taxon>Euteleostomi</taxon>
        <taxon>Actinopterygii</taxon>
        <taxon>Neopterygii</taxon>
        <taxon>Teleostei</taxon>
        <taxon>Neoteleostei</taxon>
        <taxon>Acanthomorphata</taxon>
        <taxon>Gobiaria</taxon>
        <taxon>Gobiiformes</taxon>
        <taxon>Gobioidei</taxon>
        <taxon>Gobiidae</taxon>
        <taxon>Gobionellinae</taxon>
        <taxon>Mugilogobius</taxon>
    </lineage>
</organism>
<dbReference type="EMBL" id="JBBPFD010000002">
    <property type="protein sequence ID" value="KAK7939362.1"/>
    <property type="molecule type" value="Genomic_DNA"/>
</dbReference>
<feature type="region of interest" description="Disordered" evidence="1">
    <location>
        <begin position="271"/>
        <end position="428"/>
    </location>
</feature>
<dbReference type="AlphaFoldDB" id="A0AAW0PXV1"/>
<gene>
    <name evidence="2" type="ORF">WMY93_002688</name>
</gene>
<feature type="compositionally biased region" description="Low complexity" evidence="1">
    <location>
        <begin position="220"/>
        <end position="232"/>
    </location>
</feature>
<dbReference type="GO" id="GO:0006357">
    <property type="term" value="P:regulation of transcription by RNA polymerase II"/>
    <property type="evidence" value="ECO:0007669"/>
    <property type="project" value="TreeGrafter"/>
</dbReference>
<feature type="region of interest" description="Disordered" evidence="1">
    <location>
        <begin position="497"/>
        <end position="747"/>
    </location>
</feature>
<feature type="compositionally biased region" description="Basic and acidic residues" evidence="1">
    <location>
        <begin position="703"/>
        <end position="725"/>
    </location>
</feature>
<dbReference type="GO" id="GO:0005634">
    <property type="term" value="C:nucleus"/>
    <property type="evidence" value="ECO:0007669"/>
    <property type="project" value="TreeGrafter"/>
</dbReference>
<protein>
    <recommendedName>
        <fullName evidence="4">Transcription factor 20</fullName>
    </recommendedName>
</protein>
<feature type="compositionally biased region" description="Polar residues" evidence="1">
    <location>
        <begin position="287"/>
        <end position="317"/>
    </location>
</feature>
<feature type="compositionally biased region" description="Polar residues" evidence="1">
    <location>
        <begin position="327"/>
        <end position="337"/>
    </location>
</feature>
<proteinExistence type="predicted"/>
<dbReference type="InterPro" id="IPR052440">
    <property type="entry name" value="Trans_Reg/Chrom_Remod"/>
</dbReference>
<evidence type="ECO:0000256" key="1">
    <source>
        <dbReference type="SAM" id="MobiDB-lite"/>
    </source>
</evidence>
<dbReference type="Proteomes" id="UP001460270">
    <property type="component" value="Unassembled WGS sequence"/>
</dbReference>
<feature type="compositionally biased region" description="Polar residues" evidence="1">
    <location>
        <begin position="551"/>
        <end position="576"/>
    </location>
</feature>
<feature type="region of interest" description="Disordered" evidence="1">
    <location>
        <begin position="1"/>
        <end position="23"/>
    </location>
</feature>
<dbReference type="PANTHER" id="PTHR14955">
    <property type="entry name" value="RETINOIC ACID INDUCED 1/TRANSCRIPTION FACTOR 20"/>
    <property type="match status" value="1"/>
</dbReference>
<keyword evidence="3" id="KW-1185">Reference proteome</keyword>